<name>A0A1V9EX08_9BACT</name>
<dbReference type="OrthoDB" id="1422836at2"/>
<feature type="domain" description="Beta-lactamase class A catalytic" evidence="5">
    <location>
        <begin position="42"/>
        <end position="256"/>
    </location>
</feature>
<comment type="caution">
    <text evidence="6">The sequence shown here is derived from an EMBL/GenBank/DDBJ whole genome shotgun (WGS) entry which is preliminary data.</text>
</comment>
<evidence type="ECO:0000256" key="3">
    <source>
        <dbReference type="ARBA" id="ARBA00012865"/>
    </source>
</evidence>
<dbReference type="InterPro" id="IPR000871">
    <property type="entry name" value="Beta-lactam_class-A"/>
</dbReference>
<protein>
    <recommendedName>
        <fullName evidence="3">beta-lactamase</fullName>
        <ecNumber evidence="3">3.5.2.6</ecNumber>
    </recommendedName>
</protein>
<evidence type="ECO:0000256" key="1">
    <source>
        <dbReference type="ARBA" id="ARBA00001526"/>
    </source>
</evidence>
<dbReference type="EC" id="3.5.2.6" evidence="3"/>
<reference evidence="7" key="1">
    <citation type="submission" date="2016-04" db="EMBL/GenBank/DDBJ databases">
        <authorList>
            <person name="Chen L."/>
            <person name="Zhuang W."/>
            <person name="Wang G."/>
        </authorList>
    </citation>
    <scope>NUCLEOTIDE SEQUENCE [LARGE SCALE GENOMIC DNA]</scope>
    <source>
        <strain evidence="7">17621</strain>
    </source>
</reference>
<evidence type="ECO:0000259" key="5">
    <source>
        <dbReference type="Pfam" id="PF13354"/>
    </source>
</evidence>
<gene>
    <name evidence="6" type="ORF">A4H97_00975</name>
</gene>
<evidence type="ECO:0000313" key="6">
    <source>
        <dbReference type="EMBL" id="OQP50445.1"/>
    </source>
</evidence>
<dbReference type="GO" id="GO:0008800">
    <property type="term" value="F:beta-lactamase activity"/>
    <property type="evidence" value="ECO:0007669"/>
    <property type="project" value="UniProtKB-EC"/>
</dbReference>
<keyword evidence="7" id="KW-1185">Reference proteome</keyword>
<sequence length="296" mass="33379">MKNNIVTFCLLLIVGSVSAQNIDHRLQQKIQETVKGLDGDIGVYVKNLRTGKMAAFNADTIFPTASMVKVTILIGIEDKIEKGELDYHQQLEYRDSLFYAGEDILGSFKNGEKIGLHKVMMLSLTTSDNTASLWLQSLAGNGTRINQILDSLGLVNTRVNSRTPGREASRQQYGWAQTTPREMGTLMEKIYNGEVISKKAGEKMIRLLGRNYNDEQAIAEIPPYIFVASKNGCVNASRSEILLVMAPHGPYIFSVETKNLKDQRWDNSNEAWLLTRKLSALCWNYFEPRSRWKPLL</sequence>
<evidence type="ECO:0000256" key="2">
    <source>
        <dbReference type="ARBA" id="ARBA00009009"/>
    </source>
</evidence>
<evidence type="ECO:0000256" key="4">
    <source>
        <dbReference type="SAM" id="SignalP"/>
    </source>
</evidence>
<keyword evidence="4" id="KW-0732">Signal</keyword>
<dbReference type="GO" id="GO:0046677">
    <property type="term" value="P:response to antibiotic"/>
    <property type="evidence" value="ECO:0007669"/>
    <property type="project" value="InterPro"/>
</dbReference>
<feature type="signal peptide" evidence="4">
    <location>
        <begin position="1"/>
        <end position="19"/>
    </location>
</feature>
<dbReference type="InterPro" id="IPR045155">
    <property type="entry name" value="Beta-lactam_cat"/>
</dbReference>
<organism evidence="6 7">
    <name type="scientific">Niastella yeongjuensis</name>
    <dbReference type="NCBI Taxonomy" id="354355"/>
    <lineage>
        <taxon>Bacteria</taxon>
        <taxon>Pseudomonadati</taxon>
        <taxon>Bacteroidota</taxon>
        <taxon>Chitinophagia</taxon>
        <taxon>Chitinophagales</taxon>
        <taxon>Chitinophagaceae</taxon>
        <taxon>Niastella</taxon>
    </lineage>
</organism>
<dbReference type="PANTHER" id="PTHR35333">
    <property type="entry name" value="BETA-LACTAMASE"/>
    <property type="match status" value="1"/>
</dbReference>
<dbReference type="RefSeq" id="WP_081198779.1">
    <property type="nucleotide sequence ID" value="NZ_FOCZ01000001.1"/>
</dbReference>
<dbReference type="Gene3D" id="3.40.710.10">
    <property type="entry name" value="DD-peptidase/beta-lactamase superfamily"/>
    <property type="match status" value="1"/>
</dbReference>
<keyword evidence="6" id="KW-0378">Hydrolase</keyword>
<dbReference type="InterPro" id="IPR012338">
    <property type="entry name" value="Beta-lactam/transpept-like"/>
</dbReference>
<proteinExistence type="inferred from homology"/>
<dbReference type="GO" id="GO:0030655">
    <property type="term" value="P:beta-lactam antibiotic catabolic process"/>
    <property type="evidence" value="ECO:0007669"/>
    <property type="project" value="InterPro"/>
</dbReference>
<dbReference type="AlphaFoldDB" id="A0A1V9EX08"/>
<dbReference type="Pfam" id="PF13354">
    <property type="entry name" value="Beta-lactamase2"/>
    <property type="match status" value="1"/>
</dbReference>
<accession>A0A1V9EX08</accession>
<dbReference type="SUPFAM" id="SSF56601">
    <property type="entry name" value="beta-lactamase/transpeptidase-like"/>
    <property type="match status" value="1"/>
</dbReference>
<dbReference type="STRING" id="354355.SAMN05660816_00753"/>
<dbReference type="PANTHER" id="PTHR35333:SF3">
    <property type="entry name" value="BETA-LACTAMASE-TYPE TRANSPEPTIDASE FOLD CONTAINING PROTEIN"/>
    <property type="match status" value="1"/>
</dbReference>
<feature type="chain" id="PRO_5010738033" description="beta-lactamase" evidence="4">
    <location>
        <begin position="20"/>
        <end position="296"/>
    </location>
</feature>
<evidence type="ECO:0000313" key="7">
    <source>
        <dbReference type="Proteomes" id="UP000192610"/>
    </source>
</evidence>
<dbReference type="EMBL" id="LVXG01000012">
    <property type="protein sequence ID" value="OQP50445.1"/>
    <property type="molecule type" value="Genomic_DNA"/>
</dbReference>
<dbReference type="Proteomes" id="UP000192610">
    <property type="component" value="Unassembled WGS sequence"/>
</dbReference>
<comment type="similarity">
    <text evidence="2">Belongs to the class-A beta-lactamase family.</text>
</comment>
<comment type="catalytic activity">
    <reaction evidence="1">
        <text>a beta-lactam + H2O = a substituted beta-amino acid</text>
        <dbReference type="Rhea" id="RHEA:20401"/>
        <dbReference type="ChEBI" id="CHEBI:15377"/>
        <dbReference type="ChEBI" id="CHEBI:35627"/>
        <dbReference type="ChEBI" id="CHEBI:140347"/>
        <dbReference type="EC" id="3.5.2.6"/>
    </reaction>
</comment>